<keyword evidence="2" id="KW-1185">Reference proteome</keyword>
<proteinExistence type="predicted"/>
<evidence type="ECO:0000313" key="2">
    <source>
        <dbReference type="Proteomes" id="UP001055879"/>
    </source>
</evidence>
<comment type="caution">
    <text evidence="1">The sequence shown here is derived from an EMBL/GenBank/DDBJ whole genome shotgun (WGS) entry which is preliminary data.</text>
</comment>
<name>A0ACB9FHN0_ARCLA</name>
<gene>
    <name evidence="1" type="ORF">L6452_01326</name>
</gene>
<accession>A0ACB9FHN0</accession>
<dbReference type="EMBL" id="CM042047">
    <property type="protein sequence ID" value="KAI3770201.1"/>
    <property type="molecule type" value="Genomic_DNA"/>
</dbReference>
<organism evidence="1 2">
    <name type="scientific">Arctium lappa</name>
    <name type="common">Greater burdock</name>
    <name type="synonym">Lappa major</name>
    <dbReference type="NCBI Taxonomy" id="4217"/>
    <lineage>
        <taxon>Eukaryota</taxon>
        <taxon>Viridiplantae</taxon>
        <taxon>Streptophyta</taxon>
        <taxon>Embryophyta</taxon>
        <taxon>Tracheophyta</taxon>
        <taxon>Spermatophyta</taxon>
        <taxon>Magnoliopsida</taxon>
        <taxon>eudicotyledons</taxon>
        <taxon>Gunneridae</taxon>
        <taxon>Pentapetalae</taxon>
        <taxon>asterids</taxon>
        <taxon>campanulids</taxon>
        <taxon>Asterales</taxon>
        <taxon>Asteraceae</taxon>
        <taxon>Carduoideae</taxon>
        <taxon>Cardueae</taxon>
        <taxon>Arctiinae</taxon>
        <taxon>Arctium</taxon>
    </lineage>
</organism>
<dbReference type="Proteomes" id="UP001055879">
    <property type="component" value="Linkage Group LG01"/>
</dbReference>
<reference evidence="1 2" key="2">
    <citation type="journal article" date="2022" name="Mol. Ecol. Resour.">
        <title>The genomes of chicory, endive, great burdock and yacon provide insights into Asteraceae paleo-polyploidization history and plant inulin production.</title>
        <authorList>
            <person name="Fan W."/>
            <person name="Wang S."/>
            <person name="Wang H."/>
            <person name="Wang A."/>
            <person name="Jiang F."/>
            <person name="Liu H."/>
            <person name="Zhao H."/>
            <person name="Xu D."/>
            <person name="Zhang Y."/>
        </authorList>
    </citation>
    <scope>NUCLEOTIDE SEQUENCE [LARGE SCALE GENOMIC DNA]</scope>
    <source>
        <strain evidence="2">cv. Niubang</strain>
    </source>
</reference>
<reference evidence="2" key="1">
    <citation type="journal article" date="2022" name="Mol. Ecol. Resour.">
        <title>The genomes of chicory, endive, great burdock and yacon provide insights into Asteraceae palaeo-polyploidization history and plant inulin production.</title>
        <authorList>
            <person name="Fan W."/>
            <person name="Wang S."/>
            <person name="Wang H."/>
            <person name="Wang A."/>
            <person name="Jiang F."/>
            <person name="Liu H."/>
            <person name="Zhao H."/>
            <person name="Xu D."/>
            <person name="Zhang Y."/>
        </authorList>
    </citation>
    <scope>NUCLEOTIDE SEQUENCE [LARGE SCALE GENOMIC DNA]</scope>
    <source>
        <strain evidence="2">cv. Niubang</strain>
    </source>
</reference>
<sequence length="192" mass="20573">MELSTMVVVFSTAAEVVCAEQKENVTYLRKKGTQGVIEVENPNMPTLKTLKARDADKTTKPSRRRSVKAARVEADVSLSGPSNSQATTTTEKYPVIATPPPDDHENSSTSDESPILESPDATTATSTSITSTVHSPFLMEVPITSEVELPSNPITPPSPPHVESVNDSSDSDSDDTPMKLSVFHAILANAHQ</sequence>
<protein>
    <submittedName>
        <fullName evidence="1">Uncharacterized protein</fullName>
    </submittedName>
</protein>
<evidence type="ECO:0000313" key="1">
    <source>
        <dbReference type="EMBL" id="KAI3770201.1"/>
    </source>
</evidence>